<reference evidence="2" key="1">
    <citation type="submission" date="2024-07" db="EMBL/GenBank/DDBJ databases">
        <title>Two chromosome-level genome assemblies of Korean endemic species Abeliophyllum distichum and Forsythia ovata (Oleaceae).</title>
        <authorList>
            <person name="Jang H."/>
        </authorList>
    </citation>
    <scope>NUCLEOTIDE SEQUENCE [LARGE SCALE GENOMIC DNA]</scope>
</reference>
<evidence type="ECO:0000313" key="2">
    <source>
        <dbReference type="Proteomes" id="UP001604336"/>
    </source>
</evidence>
<accession>A0ABD1W1W1</accession>
<comment type="caution">
    <text evidence="1">The sequence shown here is derived from an EMBL/GenBank/DDBJ whole genome shotgun (WGS) entry which is preliminary data.</text>
</comment>
<protein>
    <submittedName>
        <fullName evidence="1">Uncharacterized protein</fullName>
    </submittedName>
</protein>
<proteinExistence type="predicted"/>
<gene>
    <name evidence="1" type="ORF">Adt_03911</name>
</gene>
<sequence>MFERLMRAVKVKELLEMEATRRILIFGSRTSDLKLKVGMDHGLVVDSRSKSGGLMFLWNEGWVVQEIYGDLRAEHRWFTWEFLRRLRRITITPRVYGGESNKIVHSIGAGRLRMVMPVRRSGQAFWFESFCLEENEYDDVVQQALEKKVVGLERY</sequence>
<evidence type="ECO:0000313" key="1">
    <source>
        <dbReference type="EMBL" id="KAL2542933.1"/>
    </source>
</evidence>
<dbReference type="AlphaFoldDB" id="A0ABD1W1W1"/>
<keyword evidence="2" id="KW-1185">Reference proteome</keyword>
<dbReference type="Proteomes" id="UP001604336">
    <property type="component" value="Unassembled WGS sequence"/>
</dbReference>
<dbReference type="EMBL" id="JBFOLK010000001">
    <property type="protein sequence ID" value="KAL2542933.1"/>
    <property type="molecule type" value="Genomic_DNA"/>
</dbReference>
<organism evidence="1 2">
    <name type="scientific">Abeliophyllum distichum</name>
    <dbReference type="NCBI Taxonomy" id="126358"/>
    <lineage>
        <taxon>Eukaryota</taxon>
        <taxon>Viridiplantae</taxon>
        <taxon>Streptophyta</taxon>
        <taxon>Embryophyta</taxon>
        <taxon>Tracheophyta</taxon>
        <taxon>Spermatophyta</taxon>
        <taxon>Magnoliopsida</taxon>
        <taxon>eudicotyledons</taxon>
        <taxon>Gunneridae</taxon>
        <taxon>Pentapetalae</taxon>
        <taxon>asterids</taxon>
        <taxon>lamiids</taxon>
        <taxon>Lamiales</taxon>
        <taxon>Oleaceae</taxon>
        <taxon>Forsythieae</taxon>
        <taxon>Abeliophyllum</taxon>
    </lineage>
</organism>
<name>A0ABD1W1W1_9LAMI</name>